<reference evidence="3" key="1">
    <citation type="journal article" date="2020" name="Stud. Mycol.">
        <title>101 Dothideomycetes genomes: a test case for predicting lifestyles and emergence of pathogens.</title>
        <authorList>
            <person name="Haridas S."/>
            <person name="Albert R."/>
            <person name="Binder M."/>
            <person name="Bloem J."/>
            <person name="Labutti K."/>
            <person name="Salamov A."/>
            <person name="Andreopoulos B."/>
            <person name="Baker S."/>
            <person name="Barry K."/>
            <person name="Bills G."/>
            <person name="Bluhm B."/>
            <person name="Cannon C."/>
            <person name="Castanera R."/>
            <person name="Culley D."/>
            <person name="Daum C."/>
            <person name="Ezra D."/>
            <person name="Gonzalez J."/>
            <person name="Henrissat B."/>
            <person name="Kuo A."/>
            <person name="Liang C."/>
            <person name="Lipzen A."/>
            <person name="Lutzoni F."/>
            <person name="Magnuson J."/>
            <person name="Mondo S."/>
            <person name="Nolan M."/>
            <person name="Ohm R."/>
            <person name="Pangilinan J."/>
            <person name="Park H.-J."/>
            <person name="Ramirez L."/>
            <person name="Alfaro M."/>
            <person name="Sun H."/>
            <person name="Tritt A."/>
            <person name="Yoshinaga Y."/>
            <person name="Zwiers L.-H."/>
            <person name="Turgeon B."/>
            <person name="Goodwin S."/>
            <person name="Spatafora J."/>
            <person name="Crous P."/>
            <person name="Grigoriev I."/>
        </authorList>
    </citation>
    <scope>NUCLEOTIDE SEQUENCE</scope>
    <source>
        <strain evidence="3">ATCC 36951</strain>
    </source>
</reference>
<evidence type="ECO:0000259" key="2">
    <source>
        <dbReference type="Pfam" id="PF24864"/>
    </source>
</evidence>
<dbReference type="InterPro" id="IPR056632">
    <property type="entry name" value="DUF7730"/>
</dbReference>
<dbReference type="Pfam" id="PF24864">
    <property type="entry name" value="DUF7730"/>
    <property type="match status" value="1"/>
</dbReference>
<feature type="region of interest" description="Disordered" evidence="1">
    <location>
        <begin position="382"/>
        <end position="412"/>
    </location>
</feature>
<dbReference type="PANTHER" id="PTHR38790">
    <property type="entry name" value="2EXR DOMAIN-CONTAINING PROTEIN-RELATED"/>
    <property type="match status" value="1"/>
</dbReference>
<sequence>MQEETYHAVGSYEDWEDDEEEESDGEGLYYPGSDQTSSPRGAYTSREMFARPSHYTRISSDCDPQSQAPLFRLPPELRACIYDYVVGSGTIHVTTRSCTFMDRYLTAGFGHQMIGDWNGPEGETFQKSTYSVCSDGNYWKEAYARSKLGEFDYRRDLRHMGPCARAADDLQDETLATILLQTSMRPKGDAGWRQFRADHDDRLSALKQRHARSALDLNLLQTCRLIYQEAWKLPFLNYTYDIPGELQRTFVSKVLFQHQASAIQSLRVDELLQITDLNYMLGEFPSLKKLQIMLLTHQPIYGLESHFRTFFSLSKIESVQGILTCVSATGYEAKPAEAEQMEKFLVKTENRGRGLARRKEISERVRAGIEQGLCVIDGYLTEDSASDNDDAEDGGRDGDDDVGSEDYISDIA</sequence>
<dbReference type="AlphaFoldDB" id="A0A6A6CU05"/>
<evidence type="ECO:0000256" key="1">
    <source>
        <dbReference type="SAM" id="MobiDB-lite"/>
    </source>
</evidence>
<feature type="domain" description="DUF7730" evidence="2">
    <location>
        <begin position="64"/>
        <end position="97"/>
    </location>
</feature>
<gene>
    <name evidence="3" type="ORF">M409DRAFT_51640</name>
</gene>
<keyword evidence="4" id="KW-1185">Reference proteome</keyword>
<dbReference type="PANTHER" id="PTHR38790:SF4">
    <property type="entry name" value="2EXR DOMAIN-CONTAINING PROTEIN"/>
    <property type="match status" value="1"/>
</dbReference>
<dbReference type="GeneID" id="54565131"/>
<dbReference type="EMBL" id="ML993585">
    <property type="protein sequence ID" value="KAF2170634.1"/>
    <property type="molecule type" value="Genomic_DNA"/>
</dbReference>
<organism evidence="3 4">
    <name type="scientific">Zasmidium cellare ATCC 36951</name>
    <dbReference type="NCBI Taxonomy" id="1080233"/>
    <lineage>
        <taxon>Eukaryota</taxon>
        <taxon>Fungi</taxon>
        <taxon>Dikarya</taxon>
        <taxon>Ascomycota</taxon>
        <taxon>Pezizomycotina</taxon>
        <taxon>Dothideomycetes</taxon>
        <taxon>Dothideomycetidae</taxon>
        <taxon>Mycosphaerellales</taxon>
        <taxon>Mycosphaerellaceae</taxon>
        <taxon>Zasmidium</taxon>
    </lineage>
</organism>
<feature type="compositionally biased region" description="Acidic residues" evidence="1">
    <location>
        <begin position="13"/>
        <end position="25"/>
    </location>
</feature>
<proteinExistence type="predicted"/>
<dbReference type="RefSeq" id="XP_033671523.1">
    <property type="nucleotide sequence ID" value="XM_033811859.1"/>
</dbReference>
<feature type="region of interest" description="Disordered" evidence="1">
    <location>
        <begin position="1"/>
        <end position="42"/>
    </location>
</feature>
<dbReference type="Proteomes" id="UP000799537">
    <property type="component" value="Unassembled WGS sequence"/>
</dbReference>
<feature type="compositionally biased region" description="Acidic residues" evidence="1">
    <location>
        <begin position="384"/>
        <end position="412"/>
    </location>
</feature>
<evidence type="ECO:0000313" key="4">
    <source>
        <dbReference type="Proteomes" id="UP000799537"/>
    </source>
</evidence>
<name>A0A6A6CU05_ZASCE</name>
<accession>A0A6A6CU05</accession>
<dbReference type="OrthoDB" id="3650934at2759"/>
<protein>
    <recommendedName>
        <fullName evidence="2">DUF7730 domain-containing protein</fullName>
    </recommendedName>
</protein>
<evidence type="ECO:0000313" key="3">
    <source>
        <dbReference type="EMBL" id="KAF2170634.1"/>
    </source>
</evidence>